<evidence type="ECO:0000313" key="11">
    <source>
        <dbReference type="Proteomes" id="UP000318422"/>
    </source>
</evidence>
<dbReference type="GO" id="GO:0051537">
    <property type="term" value="F:2 iron, 2 sulfur cluster binding"/>
    <property type="evidence" value="ECO:0007669"/>
    <property type="project" value="UniProtKB-KW"/>
</dbReference>
<dbReference type="InterPro" id="IPR001041">
    <property type="entry name" value="2Fe-2S_ferredoxin-type"/>
</dbReference>
<dbReference type="EMBL" id="BJNV01000012">
    <property type="protein sequence ID" value="GEC94997.1"/>
    <property type="molecule type" value="Genomic_DNA"/>
</dbReference>
<evidence type="ECO:0000313" key="10">
    <source>
        <dbReference type="EMBL" id="GEC94997.1"/>
    </source>
</evidence>
<dbReference type="SUPFAM" id="SSF54292">
    <property type="entry name" value="2Fe-2S ferredoxin-like"/>
    <property type="match status" value="1"/>
</dbReference>
<dbReference type="Proteomes" id="UP000318422">
    <property type="component" value="Unassembled WGS sequence"/>
</dbReference>
<proteinExistence type="inferred from homology"/>
<dbReference type="Gene3D" id="3.10.20.30">
    <property type="match status" value="1"/>
</dbReference>
<dbReference type="PANTHER" id="PTHR43112">
    <property type="entry name" value="FERREDOXIN"/>
    <property type="match status" value="1"/>
</dbReference>
<evidence type="ECO:0000256" key="2">
    <source>
        <dbReference type="ARBA" id="ARBA00022448"/>
    </source>
</evidence>
<dbReference type="CDD" id="cd00207">
    <property type="entry name" value="fer2"/>
    <property type="match status" value="1"/>
</dbReference>
<comment type="caution">
    <text evidence="10">The sequence shown here is derived from an EMBL/GenBank/DDBJ whole genome shotgun (WGS) entry which is preliminary data.</text>
</comment>
<keyword evidence="11" id="KW-1185">Reference proteome</keyword>
<sequence>MAEKFLVHIENSAETYLCASDQDLLRGMEALGRRGIPVGCRGGGCGVCKVQIISGEYEARKMSRSYVSAEEIAQGIVLACRVYPRSEIRLEVQGKMIKAFGGVTGPCPEKLPKP</sequence>
<dbReference type="OrthoDB" id="9806195at2"/>
<dbReference type="GO" id="GO:0046872">
    <property type="term" value="F:metal ion binding"/>
    <property type="evidence" value="ECO:0007669"/>
    <property type="project" value="UniProtKB-KW"/>
</dbReference>
<dbReference type="RefSeq" id="WP_141350065.1">
    <property type="nucleotide sequence ID" value="NZ_BJNV01000012.1"/>
</dbReference>
<evidence type="ECO:0000256" key="7">
    <source>
        <dbReference type="ARBA" id="ARBA00023014"/>
    </source>
</evidence>
<evidence type="ECO:0000256" key="5">
    <source>
        <dbReference type="ARBA" id="ARBA00022982"/>
    </source>
</evidence>
<protein>
    <recommendedName>
        <fullName evidence="9">2Fe-2S ferredoxin-type domain-containing protein</fullName>
    </recommendedName>
</protein>
<dbReference type="InterPro" id="IPR036010">
    <property type="entry name" value="2Fe-2S_ferredoxin-like_sf"/>
</dbReference>
<evidence type="ECO:0000259" key="9">
    <source>
        <dbReference type="PROSITE" id="PS51085"/>
    </source>
</evidence>
<name>A0A4Y4CVE3_ZOORA</name>
<dbReference type="PROSITE" id="PS51085">
    <property type="entry name" value="2FE2S_FER_2"/>
    <property type="match status" value="1"/>
</dbReference>
<evidence type="ECO:0000256" key="6">
    <source>
        <dbReference type="ARBA" id="ARBA00023004"/>
    </source>
</evidence>
<dbReference type="InterPro" id="IPR006058">
    <property type="entry name" value="2Fe2S_fd_BS"/>
</dbReference>
<reference evidence="10 11" key="1">
    <citation type="submission" date="2019-06" db="EMBL/GenBank/DDBJ databases">
        <title>Whole genome shotgun sequence of Zoogloea ramigera NBRC 15342.</title>
        <authorList>
            <person name="Hosoyama A."/>
            <person name="Uohara A."/>
            <person name="Ohji S."/>
            <person name="Ichikawa N."/>
        </authorList>
    </citation>
    <scope>NUCLEOTIDE SEQUENCE [LARGE SCALE GENOMIC DNA]</scope>
    <source>
        <strain evidence="10 11">NBRC 15342</strain>
    </source>
</reference>
<gene>
    <name evidence="10" type="ORF">ZRA01_10700</name>
</gene>
<keyword evidence="2" id="KW-0813">Transport</keyword>
<keyword evidence="7" id="KW-0411">Iron-sulfur</keyword>
<dbReference type="PROSITE" id="PS00197">
    <property type="entry name" value="2FE2S_FER_1"/>
    <property type="match status" value="1"/>
</dbReference>
<evidence type="ECO:0000256" key="1">
    <source>
        <dbReference type="ARBA" id="ARBA00007874"/>
    </source>
</evidence>
<keyword evidence="5" id="KW-0249">Electron transport</keyword>
<keyword evidence="6" id="KW-0408">Iron</keyword>
<dbReference type="AlphaFoldDB" id="A0A4Y4CVE3"/>
<evidence type="ECO:0000256" key="8">
    <source>
        <dbReference type="ARBA" id="ARBA00034078"/>
    </source>
</evidence>
<accession>A0A4Y4CVE3</accession>
<dbReference type="InterPro" id="IPR012675">
    <property type="entry name" value="Beta-grasp_dom_sf"/>
</dbReference>
<evidence type="ECO:0000256" key="4">
    <source>
        <dbReference type="ARBA" id="ARBA00022723"/>
    </source>
</evidence>
<feature type="domain" description="2Fe-2S ferredoxin-type" evidence="9">
    <location>
        <begin position="3"/>
        <end position="96"/>
    </location>
</feature>
<keyword evidence="3" id="KW-0001">2Fe-2S</keyword>
<evidence type="ECO:0000256" key="3">
    <source>
        <dbReference type="ARBA" id="ARBA00022714"/>
    </source>
</evidence>
<keyword evidence="4" id="KW-0479">Metal-binding</keyword>
<organism evidence="10 11">
    <name type="scientific">Zoogloea ramigera</name>
    <dbReference type="NCBI Taxonomy" id="350"/>
    <lineage>
        <taxon>Bacteria</taxon>
        <taxon>Pseudomonadati</taxon>
        <taxon>Pseudomonadota</taxon>
        <taxon>Betaproteobacteria</taxon>
        <taxon>Rhodocyclales</taxon>
        <taxon>Zoogloeaceae</taxon>
        <taxon>Zoogloea</taxon>
    </lineage>
</organism>
<dbReference type="PANTHER" id="PTHR43112:SF3">
    <property type="entry name" value="FERREDOXIN-2, CHLOROPLASTIC"/>
    <property type="match status" value="1"/>
</dbReference>
<comment type="cofactor">
    <cofactor evidence="8">
        <name>[2Fe-2S] cluster</name>
        <dbReference type="ChEBI" id="CHEBI:190135"/>
    </cofactor>
</comment>
<dbReference type="Pfam" id="PF00111">
    <property type="entry name" value="Fer2"/>
    <property type="match status" value="1"/>
</dbReference>
<comment type="similarity">
    <text evidence="1">Belongs to the 2Fe2S plant-type ferredoxin family.</text>
</comment>